<accession>A0A4R3KTU3</accession>
<dbReference type="InterPro" id="IPR050475">
    <property type="entry name" value="Prenyltransferase_related"/>
</dbReference>
<dbReference type="AlphaFoldDB" id="A0A4R3KTU3"/>
<dbReference type="GO" id="GO:0016765">
    <property type="term" value="F:transferase activity, transferring alkyl or aryl (other than methyl) groups"/>
    <property type="evidence" value="ECO:0007669"/>
    <property type="project" value="InterPro"/>
</dbReference>
<comment type="caution">
    <text evidence="7">The sequence shown here is derived from an EMBL/GenBank/DDBJ whole genome shotgun (WGS) entry which is preliminary data.</text>
</comment>
<dbReference type="OrthoDB" id="2908954at2"/>
<dbReference type="EMBL" id="SMAD01000003">
    <property type="protein sequence ID" value="TCS88380.1"/>
    <property type="molecule type" value="Genomic_DNA"/>
</dbReference>
<feature type="transmembrane region" description="Helical" evidence="6">
    <location>
        <begin position="273"/>
        <end position="294"/>
    </location>
</feature>
<feature type="transmembrane region" description="Helical" evidence="6">
    <location>
        <begin position="12"/>
        <end position="36"/>
    </location>
</feature>
<comment type="subcellular location">
    <subcellularLocation>
        <location evidence="1">Membrane</location>
        <topology evidence="1">Multi-pass membrane protein</topology>
    </subcellularLocation>
</comment>
<reference evidence="7 8" key="1">
    <citation type="submission" date="2019-03" db="EMBL/GenBank/DDBJ databases">
        <title>Genomic Encyclopedia of Type Strains, Phase IV (KMG-IV): sequencing the most valuable type-strain genomes for metagenomic binning, comparative biology and taxonomic classification.</title>
        <authorList>
            <person name="Goeker M."/>
        </authorList>
    </citation>
    <scope>NUCLEOTIDE SEQUENCE [LARGE SCALE GENOMIC DNA]</scope>
    <source>
        <strain evidence="7 8">DSM 21100</strain>
    </source>
</reference>
<feature type="transmembrane region" description="Helical" evidence="6">
    <location>
        <begin position="193"/>
        <end position="212"/>
    </location>
</feature>
<dbReference type="RefSeq" id="WP_132128593.1">
    <property type="nucleotide sequence ID" value="NZ_CP042432.1"/>
</dbReference>
<feature type="transmembrane region" description="Helical" evidence="6">
    <location>
        <begin position="136"/>
        <end position="157"/>
    </location>
</feature>
<dbReference type="InterPro" id="IPR000537">
    <property type="entry name" value="UbiA_prenyltransferase"/>
</dbReference>
<feature type="transmembrane region" description="Helical" evidence="6">
    <location>
        <begin position="248"/>
        <end position="267"/>
    </location>
</feature>
<evidence type="ECO:0000256" key="5">
    <source>
        <dbReference type="ARBA" id="ARBA00023136"/>
    </source>
</evidence>
<dbReference type="Gene3D" id="1.10.357.140">
    <property type="entry name" value="UbiA prenyltransferase"/>
    <property type="match status" value="1"/>
</dbReference>
<dbReference type="NCBIfam" id="NF035940">
    <property type="entry name" value="prenyl_rel_EboC"/>
    <property type="match status" value="1"/>
</dbReference>
<keyword evidence="3 6" id="KW-0812">Transmembrane</keyword>
<name>A0A4R3KTU3_9SPHI</name>
<feature type="transmembrane region" description="Helical" evidence="6">
    <location>
        <begin position="163"/>
        <end position="181"/>
    </location>
</feature>
<keyword evidence="4 6" id="KW-1133">Transmembrane helix</keyword>
<evidence type="ECO:0000313" key="7">
    <source>
        <dbReference type="EMBL" id="TCS88380.1"/>
    </source>
</evidence>
<organism evidence="7 8">
    <name type="scientific">Anseongella ginsenosidimutans</name>
    <dbReference type="NCBI Taxonomy" id="496056"/>
    <lineage>
        <taxon>Bacteria</taxon>
        <taxon>Pseudomonadati</taxon>
        <taxon>Bacteroidota</taxon>
        <taxon>Sphingobacteriia</taxon>
        <taxon>Sphingobacteriales</taxon>
        <taxon>Sphingobacteriaceae</taxon>
        <taxon>Anseongella</taxon>
    </lineage>
</organism>
<gene>
    <name evidence="7" type="ORF">EDD80_103244</name>
</gene>
<evidence type="ECO:0000256" key="2">
    <source>
        <dbReference type="ARBA" id="ARBA00022475"/>
    </source>
</evidence>
<dbReference type="InterPro" id="IPR044878">
    <property type="entry name" value="UbiA_sf"/>
</dbReference>
<dbReference type="Pfam" id="PF01040">
    <property type="entry name" value="UbiA"/>
    <property type="match status" value="1"/>
</dbReference>
<keyword evidence="2" id="KW-1003">Cell membrane</keyword>
<evidence type="ECO:0000256" key="1">
    <source>
        <dbReference type="ARBA" id="ARBA00004141"/>
    </source>
</evidence>
<evidence type="ECO:0000256" key="6">
    <source>
        <dbReference type="SAM" id="Phobius"/>
    </source>
</evidence>
<dbReference type="Proteomes" id="UP000295807">
    <property type="component" value="Unassembled WGS sequence"/>
</dbReference>
<sequence>MTFKALFQLLRPANIVTSVADVWAGAAVSYGLLGFFLDKGGWAFPLFLLSCSTACLYGGGVVLNDFFDAALDSKERPERPIPRGDASRLQAGILGFSLLAAGVLLAFLAGPVPGTLAVGIAGLVLLYNIRSKSYALFGPLNMGLCRSFNLLLGISIVPELTWRMSWLGLFPLIFITAVTVISRGEVVGGNKKAIQTSFLLYCLLAAGLIALGAWQHSVLHTLLFAAGWFFMAARPLGKAFRTLEPADIRLSVKAGVLSLIFLNASYAAAFAGWLPALAIAALFPLSLLLARLYAVT</sequence>
<evidence type="ECO:0000256" key="4">
    <source>
        <dbReference type="ARBA" id="ARBA00022989"/>
    </source>
</evidence>
<keyword evidence="5 6" id="KW-0472">Membrane</keyword>
<proteinExistence type="predicted"/>
<dbReference type="GO" id="GO:0016020">
    <property type="term" value="C:membrane"/>
    <property type="evidence" value="ECO:0007669"/>
    <property type="project" value="UniProtKB-SubCell"/>
</dbReference>
<feature type="transmembrane region" description="Helical" evidence="6">
    <location>
        <begin position="218"/>
        <end position="236"/>
    </location>
</feature>
<evidence type="ECO:0000256" key="3">
    <source>
        <dbReference type="ARBA" id="ARBA00022692"/>
    </source>
</evidence>
<feature type="transmembrane region" description="Helical" evidence="6">
    <location>
        <begin position="42"/>
        <end position="67"/>
    </location>
</feature>
<dbReference type="PANTHER" id="PTHR42723:SF1">
    <property type="entry name" value="CHLOROPHYLL SYNTHASE, CHLOROPLASTIC"/>
    <property type="match status" value="1"/>
</dbReference>
<dbReference type="PANTHER" id="PTHR42723">
    <property type="entry name" value="CHLOROPHYLL SYNTHASE"/>
    <property type="match status" value="1"/>
</dbReference>
<evidence type="ECO:0000313" key="8">
    <source>
        <dbReference type="Proteomes" id="UP000295807"/>
    </source>
</evidence>
<dbReference type="CDD" id="cd13964">
    <property type="entry name" value="PT_UbiA_1"/>
    <property type="match status" value="1"/>
</dbReference>
<keyword evidence="8" id="KW-1185">Reference proteome</keyword>
<keyword evidence="7" id="KW-0808">Transferase</keyword>
<feature type="transmembrane region" description="Helical" evidence="6">
    <location>
        <begin position="112"/>
        <end position="129"/>
    </location>
</feature>
<protein>
    <submittedName>
        <fullName evidence="7">4-hydroxybenzoate polyprenyltransferase</fullName>
    </submittedName>
</protein>